<proteinExistence type="predicted"/>
<name>A0A8H8BVH8_9HELO</name>
<dbReference type="InterPro" id="IPR016181">
    <property type="entry name" value="Acyl_CoA_acyltransferase"/>
</dbReference>
<sequence length="200" mass="22155">MDFEIVQIPHDDASIRKYVEQYKAFRLHSLKTAPQCFGSTYAREIAFTDDVWYDRLANSKATTFVAIQSDRIVCTLTTIGPLPSTAEESPPSANPWETSRSHGDGPLSEYHLRINGMFTLRETRGQGIAKALLEKSLQYGSEEAAKSGLIFVASMVVDDDNPPAKALYAKCGFVAIAQEPMFIDSPRIAVLMKYTPKSVV</sequence>
<gene>
    <name evidence="5" type="ORF">IFR04_001107</name>
</gene>
<dbReference type="SUPFAM" id="SSF55729">
    <property type="entry name" value="Acyl-CoA N-acyltransferases (Nat)"/>
    <property type="match status" value="1"/>
</dbReference>
<accession>A0A8H8BVH8</accession>
<dbReference type="AlphaFoldDB" id="A0A8H8BVH8"/>
<dbReference type="Gene3D" id="3.40.630.30">
    <property type="match status" value="1"/>
</dbReference>
<evidence type="ECO:0000256" key="3">
    <source>
        <dbReference type="SAM" id="MobiDB-lite"/>
    </source>
</evidence>
<dbReference type="PROSITE" id="PS51186">
    <property type="entry name" value="GNAT"/>
    <property type="match status" value="1"/>
</dbReference>
<dbReference type="OrthoDB" id="41532at2759"/>
<dbReference type="PANTHER" id="PTHR43420">
    <property type="entry name" value="ACETYLTRANSFERASE"/>
    <property type="match status" value="1"/>
</dbReference>
<keyword evidence="2" id="KW-0012">Acyltransferase</keyword>
<dbReference type="GO" id="GO:0016747">
    <property type="term" value="F:acyltransferase activity, transferring groups other than amino-acyl groups"/>
    <property type="evidence" value="ECO:0007669"/>
    <property type="project" value="InterPro"/>
</dbReference>
<dbReference type="EMBL" id="JAFJYH010000008">
    <property type="protein sequence ID" value="KAG4425645.1"/>
    <property type="molecule type" value="Genomic_DNA"/>
</dbReference>
<organism evidence="5 6">
    <name type="scientific">Cadophora malorum</name>
    <dbReference type="NCBI Taxonomy" id="108018"/>
    <lineage>
        <taxon>Eukaryota</taxon>
        <taxon>Fungi</taxon>
        <taxon>Dikarya</taxon>
        <taxon>Ascomycota</taxon>
        <taxon>Pezizomycotina</taxon>
        <taxon>Leotiomycetes</taxon>
        <taxon>Helotiales</taxon>
        <taxon>Ploettnerulaceae</taxon>
        <taxon>Cadophora</taxon>
    </lineage>
</organism>
<evidence type="ECO:0000259" key="4">
    <source>
        <dbReference type="PROSITE" id="PS51186"/>
    </source>
</evidence>
<dbReference type="Proteomes" id="UP000664132">
    <property type="component" value="Unassembled WGS sequence"/>
</dbReference>
<evidence type="ECO:0000256" key="2">
    <source>
        <dbReference type="ARBA" id="ARBA00023315"/>
    </source>
</evidence>
<keyword evidence="1" id="KW-0808">Transferase</keyword>
<keyword evidence="6" id="KW-1185">Reference proteome</keyword>
<dbReference type="InterPro" id="IPR050680">
    <property type="entry name" value="YpeA/RimI_acetyltransf"/>
</dbReference>
<dbReference type="PANTHER" id="PTHR43420:SF47">
    <property type="entry name" value="N-ACETYLTRANSFERASE DOMAIN-CONTAINING PROTEIN"/>
    <property type="match status" value="1"/>
</dbReference>
<comment type="caution">
    <text evidence="5">The sequence shown here is derived from an EMBL/GenBank/DDBJ whole genome shotgun (WGS) entry which is preliminary data.</text>
</comment>
<feature type="region of interest" description="Disordered" evidence="3">
    <location>
        <begin position="83"/>
        <end position="103"/>
    </location>
</feature>
<evidence type="ECO:0000313" key="5">
    <source>
        <dbReference type="EMBL" id="KAG4425645.1"/>
    </source>
</evidence>
<dbReference type="CDD" id="cd04301">
    <property type="entry name" value="NAT_SF"/>
    <property type="match status" value="1"/>
</dbReference>
<reference evidence="5" key="1">
    <citation type="submission" date="2021-02" db="EMBL/GenBank/DDBJ databases">
        <title>Genome sequence Cadophora malorum strain M34.</title>
        <authorList>
            <person name="Stefanovic E."/>
            <person name="Vu D."/>
            <person name="Scully C."/>
            <person name="Dijksterhuis J."/>
            <person name="Roader J."/>
            <person name="Houbraken J."/>
        </authorList>
    </citation>
    <scope>NUCLEOTIDE SEQUENCE</scope>
    <source>
        <strain evidence="5">M34</strain>
    </source>
</reference>
<feature type="domain" description="N-acetyltransferase" evidence="4">
    <location>
        <begin position="20"/>
        <end position="197"/>
    </location>
</feature>
<dbReference type="InterPro" id="IPR000182">
    <property type="entry name" value="GNAT_dom"/>
</dbReference>
<evidence type="ECO:0000256" key="1">
    <source>
        <dbReference type="ARBA" id="ARBA00022679"/>
    </source>
</evidence>
<evidence type="ECO:0000313" key="6">
    <source>
        <dbReference type="Proteomes" id="UP000664132"/>
    </source>
</evidence>
<protein>
    <recommendedName>
        <fullName evidence="4">N-acetyltransferase domain-containing protein</fullName>
    </recommendedName>
</protein>
<dbReference type="Pfam" id="PF00583">
    <property type="entry name" value="Acetyltransf_1"/>
    <property type="match status" value="1"/>
</dbReference>